<sequence>MDRRFLAHNDRPTSLRAKKIQRVSREVKVCWNARRVNEVCFDPKSTIIADILKRKPVHRLQFRLMTLAIL</sequence>
<dbReference type="Proteomes" id="UP000673691">
    <property type="component" value="Unassembled WGS sequence"/>
</dbReference>
<dbReference type="EMBL" id="JAEFCI010008867">
    <property type="protein sequence ID" value="KAG5458182.1"/>
    <property type="molecule type" value="Genomic_DNA"/>
</dbReference>
<organism evidence="1 2">
    <name type="scientific">Olpidium bornovanus</name>
    <dbReference type="NCBI Taxonomy" id="278681"/>
    <lineage>
        <taxon>Eukaryota</taxon>
        <taxon>Fungi</taxon>
        <taxon>Fungi incertae sedis</taxon>
        <taxon>Olpidiomycota</taxon>
        <taxon>Olpidiomycotina</taxon>
        <taxon>Olpidiomycetes</taxon>
        <taxon>Olpidiales</taxon>
        <taxon>Olpidiaceae</taxon>
        <taxon>Olpidium</taxon>
    </lineage>
</organism>
<evidence type="ECO:0000313" key="1">
    <source>
        <dbReference type="EMBL" id="KAG5458182.1"/>
    </source>
</evidence>
<gene>
    <name evidence="1" type="ORF">BJ554DRAFT_1645</name>
</gene>
<dbReference type="AlphaFoldDB" id="A0A8H8DHJ5"/>
<accession>A0A8H8DHJ5</accession>
<reference evidence="1 2" key="1">
    <citation type="journal article" name="Sci. Rep.">
        <title>Genome-scale phylogenetic analyses confirm Olpidium as the closest living zoosporic fungus to the non-flagellated, terrestrial fungi.</title>
        <authorList>
            <person name="Chang Y."/>
            <person name="Rochon D."/>
            <person name="Sekimoto S."/>
            <person name="Wang Y."/>
            <person name="Chovatia M."/>
            <person name="Sandor L."/>
            <person name="Salamov A."/>
            <person name="Grigoriev I.V."/>
            <person name="Stajich J.E."/>
            <person name="Spatafora J.W."/>
        </authorList>
    </citation>
    <scope>NUCLEOTIDE SEQUENCE [LARGE SCALE GENOMIC DNA]</scope>
    <source>
        <strain evidence="1">S191</strain>
    </source>
</reference>
<evidence type="ECO:0000313" key="2">
    <source>
        <dbReference type="Proteomes" id="UP000673691"/>
    </source>
</evidence>
<name>A0A8H8DHJ5_9FUNG</name>
<protein>
    <submittedName>
        <fullName evidence="1">Uncharacterized protein</fullName>
    </submittedName>
</protein>
<proteinExistence type="predicted"/>
<comment type="caution">
    <text evidence="1">The sequence shown here is derived from an EMBL/GenBank/DDBJ whole genome shotgun (WGS) entry which is preliminary data.</text>
</comment>
<keyword evidence="2" id="KW-1185">Reference proteome</keyword>